<sequence length="139" mass="15623">MSAPITTQDALIYIMVTMSAVDSTMTDRELAQIGNITRTLPIFDDFDEERLVRISRDCGAILSEDDGLDTVMLIVHDALPHHLYDTAYALAVEVAAADLHVEQEELRLLQILRDRLSLDKLTCAAIERGARARFRTIEH</sequence>
<dbReference type="Proteomes" id="UP001196509">
    <property type="component" value="Unassembled WGS sequence"/>
</dbReference>
<evidence type="ECO:0000313" key="1">
    <source>
        <dbReference type="EMBL" id="MBW8637700.1"/>
    </source>
</evidence>
<dbReference type="EMBL" id="JAICBX010000002">
    <property type="protein sequence ID" value="MBW8637700.1"/>
    <property type="molecule type" value="Genomic_DNA"/>
</dbReference>
<name>A0AAE3CZT0_9HYPH</name>
<accession>A0AAE3CZT0</accession>
<dbReference type="SUPFAM" id="SSF158682">
    <property type="entry name" value="TerB-like"/>
    <property type="match status" value="1"/>
</dbReference>
<dbReference type="Gene3D" id="1.10.3680.10">
    <property type="entry name" value="TerB-like"/>
    <property type="match status" value="1"/>
</dbReference>
<organism evidence="1 2">
    <name type="scientific">Flavimaribacter sediminis</name>
    <dbReference type="NCBI Taxonomy" id="2865987"/>
    <lineage>
        <taxon>Bacteria</taxon>
        <taxon>Pseudomonadati</taxon>
        <taxon>Pseudomonadota</taxon>
        <taxon>Alphaproteobacteria</taxon>
        <taxon>Hyphomicrobiales</taxon>
        <taxon>Rhizobiaceae</taxon>
        <taxon>Flavimaribacter</taxon>
    </lineage>
</organism>
<dbReference type="AlphaFoldDB" id="A0AAE3CZT0"/>
<gene>
    <name evidence="1" type="ORF">K1W69_10925</name>
</gene>
<protein>
    <submittedName>
        <fullName evidence="1">Tellurite resistance TerB family protein</fullName>
    </submittedName>
</protein>
<comment type="caution">
    <text evidence="1">The sequence shown here is derived from an EMBL/GenBank/DDBJ whole genome shotgun (WGS) entry which is preliminary data.</text>
</comment>
<keyword evidence="2" id="KW-1185">Reference proteome</keyword>
<proteinExistence type="predicted"/>
<dbReference type="InterPro" id="IPR029024">
    <property type="entry name" value="TerB-like"/>
</dbReference>
<dbReference type="RefSeq" id="WP_220228390.1">
    <property type="nucleotide sequence ID" value="NZ_JAICBX010000002.1"/>
</dbReference>
<evidence type="ECO:0000313" key="2">
    <source>
        <dbReference type="Proteomes" id="UP001196509"/>
    </source>
</evidence>
<dbReference type="CDD" id="cd07176">
    <property type="entry name" value="terB"/>
    <property type="match status" value="1"/>
</dbReference>
<reference evidence="1" key="1">
    <citation type="submission" date="2021-08" db="EMBL/GenBank/DDBJ databases">
        <title>Hoeflea bacterium WL0058 sp. nov., isolated from the sediment.</title>
        <authorList>
            <person name="Wang L."/>
            <person name="Zhang D."/>
        </authorList>
    </citation>
    <scope>NUCLEOTIDE SEQUENCE</scope>
    <source>
        <strain evidence="1">WL0058</strain>
    </source>
</reference>